<dbReference type="InterPro" id="IPR011990">
    <property type="entry name" value="TPR-like_helical_dom_sf"/>
</dbReference>
<evidence type="ECO:0000313" key="14">
    <source>
        <dbReference type="EMBL" id="SFM45862.1"/>
    </source>
</evidence>
<dbReference type="Proteomes" id="UP000199556">
    <property type="component" value="Unassembled WGS sequence"/>
</dbReference>
<keyword evidence="4" id="KW-1003">Cell membrane</keyword>
<evidence type="ECO:0000256" key="7">
    <source>
        <dbReference type="ARBA" id="ARBA00022989"/>
    </source>
</evidence>
<evidence type="ECO:0000256" key="1">
    <source>
        <dbReference type="ARBA" id="ARBA00002962"/>
    </source>
</evidence>
<feature type="transmembrane region" description="Helical" evidence="12">
    <location>
        <begin position="41"/>
        <end position="68"/>
    </location>
</feature>
<keyword evidence="6 12" id="KW-0812">Transmembrane</keyword>
<organism evidence="14 15">
    <name type="scientific">Ectothiorhodospira mobilis</name>
    <dbReference type="NCBI Taxonomy" id="195064"/>
    <lineage>
        <taxon>Bacteria</taxon>
        <taxon>Pseudomonadati</taxon>
        <taxon>Pseudomonadota</taxon>
        <taxon>Gammaproteobacteria</taxon>
        <taxon>Chromatiales</taxon>
        <taxon>Ectothiorhodospiraceae</taxon>
        <taxon>Ectothiorhodospira</taxon>
    </lineage>
</organism>
<evidence type="ECO:0000313" key="15">
    <source>
        <dbReference type="Proteomes" id="UP000199556"/>
    </source>
</evidence>
<dbReference type="OrthoDB" id="7053339at2"/>
<dbReference type="GO" id="GO:0006779">
    <property type="term" value="P:porphyrin-containing compound biosynthetic process"/>
    <property type="evidence" value="ECO:0007669"/>
    <property type="project" value="UniProtKB-KW"/>
</dbReference>
<comment type="pathway">
    <text evidence="3">Porphyrin-containing compound metabolism; protoheme biosynthesis.</text>
</comment>
<dbReference type="Gene3D" id="1.25.40.10">
    <property type="entry name" value="Tetratricopeptide repeat domain"/>
    <property type="match status" value="2"/>
</dbReference>
<dbReference type="UniPathway" id="UPA00252"/>
<dbReference type="InterPro" id="IPR019734">
    <property type="entry name" value="TPR_rpt"/>
</dbReference>
<name>A0A1I4R0L5_ECTMO</name>
<dbReference type="InterPro" id="IPR010817">
    <property type="entry name" value="HemY_N"/>
</dbReference>
<feature type="repeat" description="TPR" evidence="10">
    <location>
        <begin position="361"/>
        <end position="394"/>
    </location>
</feature>
<dbReference type="AlphaFoldDB" id="A0A1I4R0L5"/>
<keyword evidence="10" id="KW-0802">TPR repeat</keyword>
<evidence type="ECO:0000259" key="13">
    <source>
        <dbReference type="Pfam" id="PF07219"/>
    </source>
</evidence>
<evidence type="ECO:0000256" key="12">
    <source>
        <dbReference type="SAM" id="Phobius"/>
    </source>
</evidence>
<comment type="function">
    <text evidence="1">Involved in a late step of protoheme IX synthesis.</text>
</comment>
<comment type="subcellular location">
    <subcellularLocation>
        <location evidence="2">Cell inner membrane</location>
        <topology evidence="2">Multi-pass membrane protein</topology>
    </subcellularLocation>
</comment>
<keyword evidence="8 12" id="KW-0472">Membrane</keyword>
<dbReference type="SUPFAM" id="SSF48452">
    <property type="entry name" value="TPR-like"/>
    <property type="match status" value="1"/>
</dbReference>
<evidence type="ECO:0000256" key="3">
    <source>
        <dbReference type="ARBA" id="ARBA00004744"/>
    </source>
</evidence>
<evidence type="ECO:0000256" key="4">
    <source>
        <dbReference type="ARBA" id="ARBA00022475"/>
    </source>
</evidence>
<feature type="domain" description="HemY N-terminal" evidence="13">
    <location>
        <begin position="26"/>
        <end position="132"/>
    </location>
</feature>
<evidence type="ECO:0000256" key="10">
    <source>
        <dbReference type="PROSITE-ProRule" id="PRU00339"/>
    </source>
</evidence>
<dbReference type="NCBIfam" id="TIGR00540">
    <property type="entry name" value="TPR_hemY_coli"/>
    <property type="match status" value="1"/>
</dbReference>
<keyword evidence="7 12" id="KW-1133">Transmembrane helix</keyword>
<gene>
    <name evidence="14" type="ORF">SAMN05421721_10656</name>
</gene>
<dbReference type="RefSeq" id="WP_090484584.1">
    <property type="nucleotide sequence ID" value="NZ_FOUO01000006.1"/>
</dbReference>
<dbReference type="EMBL" id="FOUO01000006">
    <property type="protein sequence ID" value="SFM45862.1"/>
    <property type="molecule type" value="Genomic_DNA"/>
</dbReference>
<dbReference type="PROSITE" id="PS50005">
    <property type="entry name" value="TPR"/>
    <property type="match status" value="1"/>
</dbReference>
<proteinExistence type="predicted"/>
<reference evidence="14 15" key="1">
    <citation type="submission" date="2016-10" db="EMBL/GenBank/DDBJ databases">
        <authorList>
            <person name="de Groot N.N."/>
        </authorList>
    </citation>
    <scope>NUCLEOTIDE SEQUENCE [LARGE SCALE GENOMIC DNA]</scope>
    <source>
        <strain evidence="14 15">DSM 4180</strain>
    </source>
</reference>
<evidence type="ECO:0000256" key="8">
    <source>
        <dbReference type="ARBA" id="ARBA00023136"/>
    </source>
</evidence>
<dbReference type="GO" id="GO:0042168">
    <property type="term" value="P:heme metabolic process"/>
    <property type="evidence" value="ECO:0007669"/>
    <property type="project" value="InterPro"/>
</dbReference>
<keyword evidence="9" id="KW-0627">Porphyrin biosynthesis</keyword>
<dbReference type="GO" id="GO:0005886">
    <property type="term" value="C:plasma membrane"/>
    <property type="evidence" value="ECO:0007669"/>
    <property type="project" value="UniProtKB-SubCell"/>
</dbReference>
<keyword evidence="5" id="KW-0997">Cell inner membrane</keyword>
<dbReference type="InterPro" id="IPR005254">
    <property type="entry name" value="Heme_biosyn_assoc_TPR_pro"/>
</dbReference>
<evidence type="ECO:0000256" key="2">
    <source>
        <dbReference type="ARBA" id="ARBA00004429"/>
    </source>
</evidence>
<dbReference type="STRING" id="195064.SAMN05421721_10656"/>
<sequence length="439" mass="48436">MKSLIVIFLVLIASAVGTLMFMEEPGYVLFAYGDMSLETSLAFYIAAMVVVLLLAYGIIRFLVGLFGLPSTMSARRQQKKAMVCQRGLALGMAEMTEGRWNKAEKLLVQSARRGDSPMLNYLSAARAAQMQGATDRRDDYLRQAAQSETGSDVAVGLTQAELQLDNGEYPQATSALRHLTDIAPNHPQLLRLRARLYQETGDSASLLAVLPDLRKARALDNETLDRMETEAFASRAQELAEAGELAKLEGLWVNLPKTSRNRHELVEPYARALIRLNEHDRAEAVLRTAIKGRWNEKLVYLYGLLSVNDANRAIGVAEGWLRDHRRDPVLLLTLGRLCKLAKAWGKARGYLESSVAARPNAEAYRELGELLEQLGEEKLAQDAYRKGLQVAVDGGVREPAIPSAPKAEEEQAQSLPAQSGRKGKVRTRGKLTQPRLSGA</sequence>
<evidence type="ECO:0000256" key="5">
    <source>
        <dbReference type="ARBA" id="ARBA00022519"/>
    </source>
</evidence>
<evidence type="ECO:0000256" key="6">
    <source>
        <dbReference type="ARBA" id="ARBA00022692"/>
    </source>
</evidence>
<feature type="region of interest" description="Disordered" evidence="11">
    <location>
        <begin position="397"/>
        <end position="439"/>
    </location>
</feature>
<protein>
    <submittedName>
        <fullName evidence="14">HemY protein</fullName>
    </submittedName>
</protein>
<evidence type="ECO:0000256" key="9">
    <source>
        <dbReference type="ARBA" id="ARBA00023244"/>
    </source>
</evidence>
<evidence type="ECO:0000256" key="11">
    <source>
        <dbReference type="SAM" id="MobiDB-lite"/>
    </source>
</evidence>
<keyword evidence="15" id="KW-1185">Reference proteome</keyword>
<accession>A0A1I4R0L5</accession>
<dbReference type="Pfam" id="PF07219">
    <property type="entry name" value="HemY_N"/>
    <property type="match status" value="1"/>
</dbReference>